<evidence type="ECO:0000256" key="13">
    <source>
        <dbReference type="ARBA" id="ARBA00059896"/>
    </source>
</evidence>
<dbReference type="AlphaFoldDB" id="A0A060TGD8"/>
<sequence>MPPSQVKRTPGSRRSTSIIQRQQARYSLASPVKSPALDTPSRRRTAGVGRPVSSSSTNSASSSSSSSDHKESHIQVFVRCRNRSDREVAENSAVVVSTSGGLNGKEVFVQGQNAYTNKQYTFDRAFGPESDQEMVYDSVAANTLVEMLKGYNCTIFAYGQTGTGKTYTMTGDLSPCVSPGRLNDKAGIIPRILHQMFKLLEDESGEYAVKLSYVELYNEDLRDLLGSQSDEDRPKVKIYDDSSKRAVIMQGMEEVFVKSAEEGLRVLRQGADNRQQASTNCNEHSSRSHAVFTITVSVKQVSQDGHESFRTGKLNLVDLAGSENINRSGAENKRAREAGMINQSLLTLGRVINALVERSPHIPYRESKLTRILQDSLGGATKTCIIATVSPAKTSMDETLSTLDYANRAKSIKNQPQVNQTLSKQAHIMDYVKEIERLKADLNATRQKTGVFLTEESYNSLVEESESRRVLAEDRKARIDVVEEQLQKYKSQVEGHSKEMEECKAMIATARQELDAKSKELDDTVELLDHTKHKLDSVTTKLEEEEYISQVYRQSDEFYRSTSKRLISELESTISDVYCLQDKVRRTEHANSVNQDRLHTLKDQVSKGISALEAGESKFTVQFDNLKAELDAQLSDFASSQKALLTTTVDYLSQSDRQVADSHEQLKTTITAAGQSMSSELDGATKIRSEIMLKVNEGLSELKVATERMSGKIIERINQFQGLLQRDQASLNSALSDVFHQFGQQIREHTQTISTLQAKVNQERDASQKKLAEVSQETQAMARQRHEDAMRKQAQLVSKITEMISAFGEEQTQSWDSQSQLTTDSISGVTETICHGYDDISSQLTTVADQMVHMDSNSHDNHATLSALVDRVYQNQLNDQKEIADESHAIHEDMVKVIDDQETNVSQKLDVVDKFISKAQDLNNQETDKQLAEVEKLKHSSQEHYSSVIDRVSKVHDQTTEWSTGHGASQRVLYGEVGQYCEDQKAEALKLQEHGNDIEILENKPAGCTPTKTRTYYSPEELPHPVGRDELLKQFRASGKGAPRPPLATMNINSV</sequence>
<keyword evidence="11" id="KW-0131">Cell cycle</keyword>
<evidence type="ECO:0000256" key="12">
    <source>
        <dbReference type="ARBA" id="ARBA00034704"/>
    </source>
</evidence>
<dbReference type="InterPro" id="IPR027417">
    <property type="entry name" value="P-loop_NTPase"/>
</dbReference>
<evidence type="ECO:0000313" key="19">
    <source>
        <dbReference type="EMBL" id="CDP38201.1"/>
    </source>
</evidence>
<comment type="subcellular location">
    <subcellularLocation>
        <location evidence="1">Cytoplasm</location>
        <location evidence="1">Cytoskeleton</location>
        <location evidence="1">Spindle</location>
    </subcellularLocation>
</comment>
<evidence type="ECO:0000256" key="17">
    <source>
        <dbReference type="SAM" id="MobiDB-lite"/>
    </source>
</evidence>
<organism evidence="19">
    <name type="scientific">Blastobotrys adeninivorans</name>
    <name type="common">Yeast</name>
    <name type="synonym">Arxula adeninivorans</name>
    <dbReference type="NCBI Taxonomy" id="409370"/>
    <lineage>
        <taxon>Eukaryota</taxon>
        <taxon>Fungi</taxon>
        <taxon>Dikarya</taxon>
        <taxon>Ascomycota</taxon>
        <taxon>Saccharomycotina</taxon>
        <taxon>Dipodascomycetes</taxon>
        <taxon>Dipodascales</taxon>
        <taxon>Trichomonascaceae</taxon>
        <taxon>Blastobotrys</taxon>
    </lineage>
</organism>
<keyword evidence="7 15" id="KW-0067">ATP-binding</keyword>
<dbReference type="SMART" id="SM00129">
    <property type="entry name" value="KISc"/>
    <property type="match status" value="1"/>
</dbReference>
<keyword evidence="4" id="KW-0493">Microtubule</keyword>
<dbReference type="GO" id="GO:0072686">
    <property type="term" value="C:mitotic spindle"/>
    <property type="evidence" value="ECO:0007669"/>
    <property type="project" value="TreeGrafter"/>
</dbReference>
<evidence type="ECO:0000256" key="8">
    <source>
        <dbReference type="ARBA" id="ARBA00023054"/>
    </source>
</evidence>
<evidence type="ECO:0000256" key="14">
    <source>
        <dbReference type="ARBA" id="ARBA00074599"/>
    </source>
</evidence>
<keyword evidence="10" id="KW-0206">Cytoskeleton</keyword>
<gene>
    <name evidence="19" type="ORF">GNLVRS02_ARAD1D29348g</name>
</gene>
<dbReference type="GO" id="GO:0008017">
    <property type="term" value="F:microtubule binding"/>
    <property type="evidence" value="ECO:0007669"/>
    <property type="project" value="InterPro"/>
</dbReference>
<evidence type="ECO:0000256" key="3">
    <source>
        <dbReference type="ARBA" id="ARBA00022618"/>
    </source>
</evidence>
<keyword evidence="5 15" id="KW-0547">Nucleotide-binding</keyword>
<keyword evidence="3" id="KW-0132">Cell division</keyword>
<dbReference type="PROSITE" id="PS50067">
    <property type="entry name" value="KINESIN_MOTOR_2"/>
    <property type="match status" value="1"/>
</dbReference>
<dbReference type="PRINTS" id="PR00380">
    <property type="entry name" value="KINESINHEAVY"/>
</dbReference>
<keyword evidence="9 15" id="KW-0505">Motor protein</keyword>
<dbReference type="FunFam" id="3.40.850.10:FF:000051">
    <property type="entry name" value="Kinesin-like protein bimC"/>
    <property type="match status" value="1"/>
</dbReference>
<dbReference type="SUPFAM" id="SSF52540">
    <property type="entry name" value="P-loop containing nucleoside triphosphate hydrolases"/>
    <property type="match status" value="1"/>
</dbReference>
<dbReference type="CDD" id="cd01364">
    <property type="entry name" value="KISc_BimC_Eg5"/>
    <property type="match status" value="1"/>
</dbReference>
<evidence type="ECO:0000256" key="6">
    <source>
        <dbReference type="ARBA" id="ARBA00022776"/>
    </source>
</evidence>
<dbReference type="PANTHER" id="PTHR47970">
    <property type="entry name" value="KINESIN-LIKE PROTEIN KIF11"/>
    <property type="match status" value="1"/>
</dbReference>
<dbReference type="GO" id="GO:0005524">
    <property type="term" value="F:ATP binding"/>
    <property type="evidence" value="ECO:0007669"/>
    <property type="project" value="UniProtKB-UniRule"/>
</dbReference>
<dbReference type="GO" id="GO:0007018">
    <property type="term" value="P:microtubule-based movement"/>
    <property type="evidence" value="ECO:0007669"/>
    <property type="project" value="InterPro"/>
</dbReference>
<feature type="domain" description="Kinesin motor" evidence="18">
    <location>
        <begin position="73"/>
        <end position="412"/>
    </location>
</feature>
<evidence type="ECO:0000256" key="11">
    <source>
        <dbReference type="ARBA" id="ARBA00023306"/>
    </source>
</evidence>
<feature type="region of interest" description="Disordered" evidence="17">
    <location>
        <begin position="1"/>
        <end position="74"/>
    </location>
</feature>
<dbReference type="PANTHER" id="PTHR47970:SF12">
    <property type="entry name" value="KINESIN FAMILY MEMBER 11"/>
    <property type="match status" value="1"/>
</dbReference>
<dbReference type="EMBL" id="HG937694">
    <property type="protein sequence ID" value="CDP38201.1"/>
    <property type="molecule type" value="Genomic_DNA"/>
</dbReference>
<dbReference type="InterPro" id="IPR001752">
    <property type="entry name" value="Kinesin_motor_dom"/>
</dbReference>
<comment type="similarity">
    <text evidence="12">Belongs to the TRAFAC class myosin-kinesin ATPase superfamily. Kinesin family. KIN-5/BimC subfamily.</text>
</comment>
<name>A0A060TGD8_BLAAD</name>
<evidence type="ECO:0000256" key="7">
    <source>
        <dbReference type="ARBA" id="ARBA00022840"/>
    </source>
</evidence>
<proteinExistence type="inferred from homology"/>
<dbReference type="GO" id="GO:0051301">
    <property type="term" value="P:cell division"/>
    <property type="evidence" value="ECO:0007669"/>
    <property type="project" value="UniProtKB-KW"/>
</dbReference>
<dbReference type="PROSITE" id="PS00411">
    <property type="entry name" value="KINESIN_MOTOR_1"/>
    <property type="match status" value="1"/>
</dbReference>
<evidence type="ECO:0000256" key="15">
    <source>
        <dbReference type="PROSITE-ProRule" id="PRU00283"/>
    </source>
</evidence>
<protein>
    <recommendedName>
        <fullName evidence="14">Kinesin-like protein KIP1</fullName>
    </recommendedName>
</protein>
<dbReference type="GO" id="GO:0000073">
    <property type="term" value="P:initial mitotic spindle pole body separation"/>
    <property type="evidence" value="ECO:0007669"/>
    <property type="project" value="TreeGrafter"/>
</dbReference>
<evidence type="ECO:0000256" key="2">
    <source>
        <dbReference type="ARBA" id="ARBA00022490"/>
    </source>
</evidence>
<dbReference type="GO" id="GO:0008574">
    <property type="term" value="F:plus-end-directed microtubule motor activity"/>
    <property type="evidence" value="ECO:0007669"/>
    <property type="project" value="TreeGrafter"/>
</dbReference>
<keyword evidence="8 16" id="KW-0175">Coiled coil</keyword>
<dbReference type="InterPro" id="IPR019821">
    <property type="entry name" value="Kinesin_motor_CS"/>
</dbReference>
<feature type="coiled-coil region" evidence="16">
    <location>
        <begin position="746"/>
        <end position="777"/>
    </location>
</feature>
<comment type="function">
    <text evidence="13">Required for assembly of the mitotic spindle. Interacts with spindle microtubules to produce an outwardly directed force acting upon the poles. Following spindle assembly, CIN8 and KIP1 apparently act to oppose a force that draws separated poles back together. This force seems to be mediate by KAR3.</text>
</comment>
<dbReference type="GO" id="GO:0005876">
    <property type="term" value="C:spindle microtubule"/>
    <property type="evidence" value="ECO:0007669"/>
    <property type="project" value="TreeGrafter"/>
</dbReference>
<keyword evidence="6" id="KW-0498">Mitosis</keyword>
<feature type="compositionally biased region" description="Polar residues" evidence="17">
    <location>
        <begin position="12"/>
        <end position="25"/>
    </location>
</feature>
<dbReference type="InterPro" id="IPR047149">
    <property type="entry name" value="KIF11-like"/>
</dbReference>
<evidence type="ECO:0000256" key="10">
    <source>
        <dbReference type="ARBA" id="ARBA00023212"/>
    </source>
</evidence>
<evidence type="ECO:0000256" key="9">
    <source>
        <dbReference type="ARBA" id="ARBA00023175"/>
    </source>
</evidence>
<dbReference type="Pfam" id="PF00225">
    <property type="entry name" value="Kinesin"/>
    <property type="match status" value="1"/>
</dbReference>
<accession>A0A060TGD8</accession>
<evidence type="ECO:0000256" key="1">
    <source>
        <dbReference type="ARBA" id="ARBA00004186"/>
    </source>
</evidence>
<feature type="binding site" evidence="15">
    <location>
        <begin position="159"/>
        <end position="166"/>
    </location>
    <ligand>
        <name>ATP</name>
        <dbReference type="ChEBI" id="CHEBI:30616"/>
    </ligand>
</feature>
<reference evidence="19" key="2">
    <citation type="submission" date="2014-06" db="EMBL/GenBank/DDBJ databases">
        <title>The complete genome of Blastobotrys (Arxula) adeninivorans LS3 - a yeast of biotechnological interest.</title>
        <authorList>
            <person name="Kunze G."/>
            <person name="Gaillardin C."/>
            <person name="Czernicka M."/>
            <person name="Durrens P."/>
            <person name="Martin T."/>
            <person name="Boer E."/>
            <person name="Gabaldon T."/>
            <person name="Cruz J."/>
            <person name="Talla E."/>
            <person name="Marck C."/>
            <person name="Goffeau A."/>
            <person name="Barbe V."/>
            <person name="Baret P."/>
            <person name="Baronian K."/>
            <person name="Beier S."/>
            <person name="Bleykasten C."/>
            <person name="Bode R."/>
            <person name="Casaregola S."/>
            <person name="Despons L."/>
            <person name="Fairhead C."/>
            <person name="Giersberg M."/>
            <person name="Gierski P."/>
            <person name="Hahnel U."/>
            <person name="Hartmann A."/>
            <person name="Jankowska D."/>
            <person name="Jubin C."/>
            <person name="Jung P."/>
            <person name="Lafontaine I."/>
            <person name="Leh-Louis V."/>
            <person name="Lemaire M."/>
            <person name="Marcet-Houben M."/>
            <person name="Mascher M."/>
            <person name="Morel G."/>
            <person name="Richard G.-F."/>
            <person name="Riechen J."/>
            <person name="Sacerdot C."/>
            <person name="Sarkar A."/>
            <person name="Savel G."/>
            <person name="Schacherer J."/>
            <person name="Sherman D."/>
            <person name="Straub M.-L."/>
            <person name="Stein N."/>
            <person name="Thierry A."/>
            <person name="Trautwein-Schult A."/>
            <person name="Westhof E."/>
            <person name="Worch S."/>
            <person name="Dujon B."/>
            <person name="Souciet J.-L."/>
            <person name="Wincker P."/>
            <person name="Scholz U."/>
            <person name="Neuveglise N."/>
        </authorList>
    </citation>
    <scope>NUCLEOTIDE SEQUENCE</scope>
    <source>
        <strain evidence="19">LS3</strain>
    </source>
</reference>
<evidence type="ECO:0000256" key="16">
    <source>
        <dbReference type="SAM" id="Coils"/>
    </source>
</evidence>
<dbReference type="InterPro" id="IPR036961">
    <property type="entry name" value="Kinesin_motor_dom_sf"/>
</dbReference>
<evidence type="ECO:0000256" key="5">
    <source>
        <dbReference type="ARBA" id="ARBA00022741"/>
    </source>
</evidence>
<dbReference type="InterPro" id="IPR047241">
    <property type="entry name" value="KIF11-like_kin_motor_dom"/>
</dbReference>
<evidence type="ECO:0000259" key="18">
    <source>
        <dbReference type="PROSITE" id="PS50067"/>
    </source>
</evidence>
<feature type="coiled-coil region" evidence="16">
    <location>
        <begin position="472"/>
        <end position="527"/>
    </location>
</feature>
<reference evidence="19" key="1">
    <citation type="submission" date="2014-02" db="EMBL/GenBank/DDBJ databases">
        <authorList>
            <person name="Genoscope - CEA"/>
        </authorList>
    </citation>
    <scope>NUCLEOTIDE SEQUENCE</scope>
    <source>
        <strain evidence="19">LS3</strain>
    </source>
</reference>
<feature type="compositionally biased region" description="Low complexity" evidence="17">
    <location>
        <begin position="53"/>
        <end position="66"/>
    </location>
</feature>
<dbReference type="PhylomeDB" id="A0A060TGD8"/>
<evidence type="ECO:0000256" key="4">
    <source>
        <dbReference type="ARBA" id="ARBA00022701"/>
    </source>
</evidence>
<dbReference type="GO" id="GO:0005634">
    <property type="term" value="C:nucleus"/>
    <property type="evidence" value="ECO:0007669"/>
    <property type="project" value="TreeGrafter"/>
</dbReference>
<keyword evidence="2" id="KW-0963">Cytoplasm</keyword>
<dbReference type="Gene3D" id="3.40.850.10">
    <property type="entry name" value="Kinesin motor domain"/>
    <property type="match status" value="1"/>
</dbReference>